<feature type="compositionally biased region" description="Basic and acidic residues" evidence="1">
    <location>
        <begin position="92"/>
        <end position="102"/>
    </location>
</feature>
<proteinExistence type="predicted"/>
<feature type="compositionally biased region" description="Gly residues" evidence="1">
    <location>
        <begin position="25"/>
        <end position="41"/>
    </location>
</feature>
<feature type="compositionally biased region" description="Pro residues" evidence="1">
    <location>
        <begin position="79"/>
        <end position="90"/>
    </location>
</feature>
<evidence type="ECO:0000313" key="2">
    <source>
        <dbReference type="EMBL" id="CAA9247162.1"/>
    </source>
</evidence>
<feature type="compositionally biased region" description="Low complexity" evidence="1">
    <location>
        <begin position="1"/>
        <end position="15"/>
    </location>
</feature>
<gene>
    <name evidence="2" type="ORF">AVDCRST_MAG56-1770</name>
</gene>
<feature type="region of interest" description="Disordered" evidence="1">
    <location>
        <begin position="1"/>
        <end position="221"/>
    </location>
</feature>
<dbReference type="EMBL" id="CADCTQ010000162">
    <property type="protein sequence ID" value="CAA9247162.1"/>
    <property type="molecule type" value="Genomic_DNA"/>
</dbReference>
<feature type="non-terminal residue" evidence="2">
    <location>
        <position position="1"/>
    </location>
</feature>
<feature type="non-terminal residue" evidence="2">
    <location>
        <position position="221"/>
    </location>
</feature>
<protein>
    <submittedName>
        <fullName evidence="2">Uncharacterized protein</fullName>
    </submittedName>
</protein>
<reference evidence="2" key="1">
    <citation type="submission" date="2020-02" db="EMBL/GenBank/DDBJ databases">
        <authorList>
            <person name="Meier V. D."/>
        </authorList>
    </citation>
    <scope>NUCLEOTIDE SEQUENCE</scope>
    <source>
        <strain evidence="2">AVDCRST_MAG56</strain>
    </source>
</reference>
<name>A0A6J4IB18_9SPHI</name>
<accession>A0A6J4IB18</accession>
<evidence type="ECO:0000256" key="1">
    <source>
        <dbReference type="SAM" id="MobiDB-lite"/>
    </source>
</evidence>
<feature type="compositionally biased region" description="Basic and acidic residues" evidence="1">
    <location>
        <begin position="136"/>
        <end position="149"/>
    </location>
</feature>
<dbReference type="AlphaFoldDB" id="A0A6J4IB18"/>
<feature type="compositionally biased region" description="Basic residues" evidence="1">
    <location>
        <begin position="170"/>
        <end position="179"/>
    </location>
</feature>
<organism evidence="2">
    <name type="scientific">uncultured Cytophagales bacterium</name>
    <dbReference type="NCBI Taxonomy" id="158755"/>
    <lineage>
        <taxon>Bacteria</taxon>
        <taxon>Pseudomonadati</taxon>
        <taxon>Bacteroidota</taxon>
        <taxon>Sphingobacteriia</taxon>
        <taxon>Sphingobacteriales</taxon>
        <taxon>environmental samples</taxon>
    </lineage>
</organism>
<sequence length="221" mass="23427">GAVCAGQHPAQVPAGPAAPPRTRLGLGGADCAGRRAGGPGGQRAAQPAVRGRVPAIPGPDGGPGGRDVVPDRNSQIHPLPQPVAAPPVQPDPQERPDPEVHSPDQLAAVRLLHQGPQRDRPQQGDALHPAQRRYPSHQDRDGGEGRSRGAQEPGHGHRGARPGLPELRSRLRGAQRRVRPRADRQAVIGVEHSQELHVHRLAQRPLPVPGLRAGRRPPDHL</sequence>